<evidence type="ECO:0000313" key="8">
    <source>
        <dbReference type="EMBL" id="KAK9980097.1"/>
    </source>
</evidence>
<evidence type="ECO:0000256" key="3">
    <source>
        <dbReference type="ARBA" id="ARBA00022588"/>
    </source>
</evidence>
<dbReference type="CDD" id="cd08330">
    <property type="entry name" value="CARD_ASC_NALP1"/>
    <property type="match status" value="1"/>
</dbReference>
<dbReference type="SUPFAM" id="SSF47986">
    <property type="entry name" value="DEATH domain"/>
    <property type="match status" value="1"/>
</dbReference>
<dbReference type="GO" id="GO:0042981">
    <property type="term" value="P:regulation of apoptotic process"/>
    <property type="evidence" value="ECO:0007669"/>
    <property type="project" value="InterPro"/>
</dbReference>
<dbReference type="InterPro" id="IPR011029">
    <property type="entry name" value="DEATH-like_dom_sf"/>
</dbReference>
<proteinExistence type="predicted"/>
<comment type="subcellular location">
    <subcellularLocation>
        <location evidence="1">Cytoplasm</location>
        <location evidence="1">Cytosol</location>
    </subcellularLocation>
</comment>
<dbReference type="GO" id="GO:0045087">
    <property type="term" value="P:innate immune response"/>
    <property type="evidence" value="ECO:0007669"/>
    <property type="project" value="UniProtKB-KW"/>
</dbReference>
<dbReference type="InterPro" id="IPR033516">
    <property type="entry name" value="CARD8/ASC/NALP1_CARD"/>
</dbReference>
<accession>A0AAW2B2Q4</accession>
<dbReference type="PANTHER" id="PTHR46985:SF2">
    <property type="entry name" value="APOPTOSIS-ASSOCIATED SPECK-LIKE PROTEIN CONTAINING A CARD"/>
    <property type="match status" value="1"/>
</dbReference>
<dbReference type="InterPro" id="IPR001315">
    <property type="entry name" value="CARD"/>
</dbReference>
<feature type="domain" description="CARD" evidence="7">
    <location>
        <begin position="12"/>
        <end position="88"/>
    </location>
</feature>
<evidence type="ECO:0000256" key="1">
    <source>
        <dbReference type="ARBA" id="ARBA00004514"/>
    </source>
</evidence>
<keyword evidence="4" id="KW-0391">Immunity</keyword>
<evidence type="ECO:0000256" key="2">
    <source>
        <dbReference type="ARBA" id="ARBA00022490"/>
    </source>
</evidence>
<comment type="caution">
    <text evidence="8">The sequence shown here is derived from an EMBL/GenBank/DDBJ whole genome shotgun (WGS) entry which is preliminary data.</text>
</comment>
<evidence type="ECO:0000313" key="9">
    <source>
        <dbReference type="Proteomes" id="UP001479290"/>
    </source>
</evidence>
<organism evidence="8 9">
    <name type="scientific">Culter alburnus</name>
    <name type="common">Topmouth culter</name>
    <dbReference type="NCBI Taxonomy" id="194366"/>
    <lineage>
        <taxon>Eukaryota</taxon>
        <taxon>Metazoa</taxon>
        <taxon>Chordata</taxon>
        <taxon>Craniata</taxon>
        <taxon>Vertebrata</taxon>
        <taxon>Euteleostomi</taxon>
        <taxon>Actinopterygii</taxon>
        <taxon>Neopterygii</taxon>
        <taxon>Teleostei</taxon>
        <taxon>Ostariophysi</taxon>
        <taxon>Cypriniformes</taxon>
        <taxon>Xenocyprididae</taxon>
        <taxon>Xenocypridinae</taxon>
        <taxon>Culter</taxon>
    </lineage>
</organism>
<keyword evidence="2" id="KW-0963">Cytoplasm</keyword>
<dbReference type="GO" id="GO:0005829">
    <property type="term" value="C:cytosol"/>
    <property type="evidence" value="ECO:0007669"/>
    <property type="project" value="UniProtKB-SubCell"/>
</dbReference>
<dbReference type="PANTHER" id="PTHR46985">
    <property type="entry name" value="NACHT, LRR AND PYD DOMAINS-CONTAINING PROTEIN 1"/>
    <property type="match status" value="1"/>
</dbReference>
<keyword evidence="9" id="KW-1185">Reference proteome</keyword>
<keyword evidence="3" id="KW-0399">Innate immunity</keyword>
<dbReference type="InterPro" id="IPR051249">
    <property type="entry name" value="NLRP_Inflammasome"/>
</dbReference>
<dbReference type="Pfam" id="PF00619">
    <property type="entry name" value="CARD"/>
    <property type="match status" value="1"/>
</dbReference>
<protein>
    <recommendedName>
        <fullName evidence="7">CARD domain-containing protein</fullName>
    </recommendedName>
</protein>
<evidence type="ECO:0000259" key="7">
    <source>
        <dbReference type="PROSITE" id="PS50209"/>
    </source>
</evidence>
<dbReference type="GO" id="GO:0006954">
    <property type="term" value="P:inflammatory response"/>
    <property type="evidence" value="ECO:0007669"/>
    <property type="project" value="UniProtKB-KW"/>
</dbReference>
<feature type="compositionally biased region" description="Polar residues" evidence="6">
    <location>
        <begin position="119"/>
        <end position="137"/>
    </location>
</feature>
<reference evidence="8 9" key="1">
    <citation type="submission" date="2024-05" db="EMBL/GenBank/DDBJ databases">
        <title>A high-quality chromosomal-level genome assembly of Topmouth culter (Culter alburnus).</title>
        <authorList>
            <person name="Zhao H."/>
        </authorList>
    </citation>
    <scope>NUCLEOTIDE SEQUENCE [LARGE SCALE GENOMIC DNA]</scope>
    <source>
        <strain evidence="8">CATC2023</strain>
        <tissue evidence="8">Muscle</tissue>
    </source>
</reference>
<evidence type="ECO:0000256" key="4">
    <source>
        <dbReference type="ARBA" id="ARBA00022859"/>
    </source>
</evidence>
<evidence type="ECO:0000256" key="6">
    <source>
        <dbReference type="SAM" id="MobiDB-lite"/>
    </source>
</evidence>
<dbReference type="AlphaFoldDB" id="A0AAW2B2Q4"/>
<dbReference type="PRINTS" id="PR01217">
    <property type="entry name" value="PRICHEXTENSN"/>
</dbReference>
<dbReference type="Gene3D" id="1.10.533.10">
    <property type="entry name" value="Death Domain, Fas"/>
    <property type="match status" value="1"/>
</dbReference>
<keyword evidence="5" id="KW-0395">Inflammatory response</keyword>
<gene>
    <name evidence="8" type="ORF">ABG768_013494</name>
</gene>
<feature type="compositionally biased region" description="Basic residues" evidence="6">
    <location>
        <begin position="232"/>
        <end position="243"/>
    </location>
</feature>
<dbReference type="EMBL" id="JAWDJR010000002">
    <property type="protein sequence ID" value="KAK9980097.1"/>
    <property type="molecule type" value="Genomic_DNA"/>
</dbReference>
<dbReference type="PROSITE" id="PS50209">
    <property type="entry name" value="CARD"/>
    <property type="match status" value="1"/>
</dbReference>
<name>A0AAW2B2Q4_CULAL</name>
<evidence type="ECO:0000256" key="5">
    <source>
        <dbReference type="ARBA" id="ARBA00023198"/>
    </source>
</evidence>
<feature type="compositionally biased region" description="Basic and acidic residues" evidence="6">
    <location>
        <begin position="169"/>
        <end position="184"/>
    </location>
</feature>
<feature type="region of interest" description="Disordered" evidence="6">
    <location>
        <begin position="106"/>
        <end position="137"/>
    </location>
</feature>
<sequence>MSENNLEGEQRERCKEAQFVDKNEAALIERVTSVMPIADELKSKDMLHGEKYDEIRAEVTNQRKMRTLFESLKSGDTVKIAFYELLEKHELPLFKELGGVCRKRKLADPESPVPCKRLNTGSNEQDNINFNSASTSAQRPAPVYNIEYNIVNERPPYNMENIRYSVPKTEWKPIKPPAPKKEKNSSAPKKEKKPPIPKVKNPTAPKKEKKPPIPKVKNPPALKKEKKPPVPKVKKPPTPKKEKKPPAPKIKKPPVPKVKKPPAPKKNKPPVPKIKKPPVPKVKKPPAPKKVKKPAGRK</sequence>
<feature type="compositionally biased region" description="Basic residues" evidence="6">
    <location>
        <begin position="249"/>
        <end position="298"/>
    </location>
</feature>
<dbReference type="Proteomes" id="UP001479290">
    <property type="component" value="Unassembled WGS sequence"/>
</dbReference>
<feature type="region of interest" description="Disordered" evidence="6">
    <location>
        <begin position="169"/>
        <end position="298"/>
    </location>
</feature>